<sequence length="106" mass="11517">MASPTVRFRTSVEGTKSPTSNLCSIPRAHSCASAFRSNDFVSHGPDCRRTRTRQVTLPLVPVRFSKVAIAYCPKVSQWGVTIALHLTAHKRKSLIFVVPGAGVEPA</sequence>
<name>A0A0U4YLH1_XANCI</name>
<reference evidence="1 2" key="1">
    <citation type="submission" date="2014-09" db="EMBL/GenBank/DDBJ databases">
        <authorList>
            <person name="Regsiter A."/>
        </authorList>
    </citation>
    <scope>NUCLEOTIDE SEQUENCE [LARGE SCALE GENOMIC DNA]</scope>
</reference>
<gene>
    <name evidence="1" type="ORF">XAC3562_410003</name>
</gene>
<accession>A0A0U4YLH1</accession>
<dbReference type="Proteomes" id="UP000052230">
    <property type="component" value="Unassembled WGS sequence"/>
</dbReference>
<evidence type="ECO:0000313" key="2">
    <source>
        <dbReference type="Proteomes" id="UP000052230"/>
    </source>
</evidence>
<evidence type="ECO:0000313" key="1">
    <source>
        <dbReference type="EMBL" id="CEG16444.1"/>
    </source>
</evidence>
<organism evidence="1 2">
    <name type="scientific">Xanthomonas citri pv. citri</name>
    <dbReference type="NCBI Taxonomy" id="611301"/>
    <lineage>
        <taxon>Bacteria</taxon>
        <taxon>Pseudomonadati</taxon>
        <taxon>Pseudomonadota</taxon>
        <taxon>Gammaproteobacteria</taxon>
        <taxon>Lysobacterales</taxon>
        <taxon>Lysobacteraceae</taxon>
        <taxon>Xanthomonas</taxon>
    </lineage>
</organism>
<dbReference type="AlphaFoldDB" id="A0A0U4YLH1"/>
<comment type="caution">
    <text evidence="1">The sequence shown here is derived from an EMBL/GenBank/DDBJ whole genome shotgun (WGS) entry which is preliminary data.</text>
</comment>
<protein>
    <submittedName>
        <fullName evidence="1">Uncharacterized protein</fullName>
    </submittedName>
</protein>
<proteinExistence type="predicted"/>
<keyword evidence="2" id="KW-1185">Reference proteome</keyword>
<dbReference type="EMBL" id="CCXZ01000135">
    <property type="protein sequence ID" value="CEG16444.1"/>
    <property type="molecule type" value="Genomic_DNA"/>
</dbReference>